<evidence type="ECO:0000256" key="4">
    <source>
        <dbReference type="ARBA" id="ARBA00022857"/>
    </source>
</evidence>
<gene>
    <name evidence="8" type="ORF">M8013_06060</name>
</gene>
<dbReference type="Gene3D" id="3.40.50.720">
    <property type="entry name" value="NAD(P)-binding Rossmann-like Domain"/>
    <property type="match status" value="1"/>
</dbReference>
<evidence type="ECO:0000313" key="8">
    <source>
        <dbReference type="EMBL" id="MCU6668319.1"/>
    </source>
</evidence>
<dbReference type="InterPro" id="IPR051603">
    <property type="entry name" value="Zinc-ADH_QOR/CCCR"/>
</dbReference>
<dbReference type="NCBIfam" id="TIGR02817">
    <property type="entry name" value="adh_fam_1"/>
    <property type="match status" value="1"/>
</dbReference>
<evidence type="ECO:0000313" key="9">
    <source>
        <dbReference type="Proteomes" id="UP001061282"/>
    </source>
</evidence>
<dbReference type="AlphaFoldDB" id="A0A9J6Q6Y9"/>
<dbReference type="InterPro" id="IPR036291">
    <property type="entry name" value="NAD(P)-bd_dom_sf"/>
</dbReference>
<evidence type="ECO:0000256" key="5">
    <source>
        <dbReference type="ARBA" id="ARBA00022884"/>
    </source>
</evidence>
<evidence type="ECO:0000256" key="2">
    <source>
        <dbReference type="ARBA" id="ARBA00011881"/>
    </source>
</evidence>
<dbReference type="EMBL" id="JAMGZJ010000070">
    <property type="protein sequence ID" value="MCU6668319.1"/>
    <property type="molecule type" value="Genomic_DNA"/>
</dbReference>
<dbReference type="Proteomes" id="UP001061282">
    <property type="component" value="Unassembled WGS sequence"/>
</dbReference>
<dbReference type="PANTHER" id="PTHR44154">
    <property type="entry name" value="QUINONE OXIDOREDUCTASE"/>
    <property type="match status" value="1"/>
</dbReference>
<keyword evidence="5" id="KW-0694">RNA-binding</keyword>
<feature type="domain" description="Enoyl reductase (ER)" evidence="7">
    <location>
        <begin position="9"/>
        <end position="330"/>
    </location>
</feature>
<dbReference type="GO" id="GO:0003723">
    <property type="term" value="F:RNA binding"/>
    <property type="evidence" value="ECO:0007669"/>
    <property type="project" value="UniProtKB-KW"/>
</dbReference>
<dbReference type="InterPro" id="IPR014182">
    <property type="entry name" value="ADH_Zn_typ-1"/>
</dbReference>
<dbReference type="SUPFAM" id="SSF51735">
    <property type="entry name" value="NAD(P)-binding Rossmann-fold domains"/>
    <property type="match status" value="1"/>
</dbReference>
<keyword evidence="4" id="KW-0521">NADP</keyword>
<dbReference type="InterPro" id="IPR013154">
    <property type="entry name" value="ADH-like_N"/>
</dbReference>
<comment type="similarity">
    <text evidence="6">Belongs to the zinc-containing alcohol dehydrogenase family. Quinone oxidoreductase subfamily.</text>
</comment>
<evidence type="ECO:0000256" key="6">
    <source>
        <dbReference type="RuleBase" id="RU364000"/>
    </source>
</evidence>
<dbReference type="SMART" id="SM00829">
    <property type="entry name" value="PKS_ER"/>
    <property type="match status" value="1"/>
</dbReference>
<keyword evidence="3" id="KW-0963">Cytoplasm</keyword>
<keyword evidence="6" id="KW-0479">Metal-binding</keyword>
<keyword evidence="6" id="KW-0862">Zinc</keyword>
<dbReference type="RefSeq" id="WP_271266906.1">
    <property type="nucleotide sequence ID" value="NZ_JAMGZJ010000070.1"/>
</dbReference>
<keyword evidence="9" id="KW-1185">Reference proteome</keyword>
<dbReference type="CDD" id="cd08252">
    <property type="entry name" value="AL_MDR"/>
    <property type="match status" value="1"/>
</dbReference>
<name>A0A9J6Q6Y9_9ENTR</name>
<dbReference type="PROSITE" id="PS01162">
    <property type="entry name" value="QOR_ZETA_CRYSTAL"/>
    <property type="match status" value="1"/>
</dbReference>
<comment type="subunit">
    <text evidence="2">Homotetramer.</text>
</comment>
<dbReference type="GO" id="GO:0005737">
    <property type="term" value="C:cytoplasm"/>
    <property type="evidence" value="ECO:0007669"/>
    <property type="project" value="UniProtKB-SubCell"/>
</dbReference>
<comment type="caution">
    <text evidence="8">The sequence shown here is derived from an EMBL/GenBank/DDBJ whole genome shotgun (WGS) entry which is preliminary data.</text>
</comment>
<dbReference type="SUPFAM" id="SSF50129">
    <property type="entry name" value="GroES-like"/>
    <property type="match status" value="1"/>
</dbReference>
<accession>A0A9J6Q6Y9</accession>
<evidence type="ECO:0000256" key="3">
    <source>
        <dbReference type="ARBA" id="ARBA00022490"/>
    </source>
</evidence>
<dbReference type="Pfam" id="PF08240">
    <property type="entry name" value="ADH_N"/>
    <property type="match status" value="1"/>
</dbReference>
<dbReference type="Pfam" id="PF13602">
    <property type="entry name" value="ADH_zinc_N_2"/>
    <property type="match status" value="1"/>
</dbReference>
<dbReference type="InterPro" id="IPR002364">
    <property type="entry name" value="Quin_OxRdtase/zeta-crystal_CS"/>
</dbReference>
<organism evidence="8 9">
    <name type="scientific">Silvania confinis</name>
    <dbReference type="NCBI Taxonomy" id="2926470"/>
    <lineage>
        <taxon>Bacteria</taxon>
        <taxon>Pseudomonadati</taxon>
        <taxon>Pseudomonadota</taxon>
        <taxon>Gammaproteobacteria</taxon>
        <taxon>Enterobacterales</taxon>
        <taxon>Enterobacteriaceae</taxon>
        <taxon>Silvania</taxon>
    </lineage>
</organism>
<reference evidence="8" key="1">
    <citation type="submission" date="2022-05" db="EMBL/GenBank/DDBJ databases">
        <title>Description of a novel species of Leclercia; Leclercia tamurae and the Proposal for a Novel Genus Silvania gen. nov. Containing Two Novel Species Silvania hatchlandensis sp. nov. and Silvania confinis sp. nov. Isolated from the Rhizosphere of Oak.</title>
        <authorList>
            <person name="Maddock D.W."/>
            <person name="Brady C.L."/>
            <person name="Denman S."/>
            <person name="Arnold D."/>
        </authorList>
    </citation>
    <scope>NUCLEOTIDE SEQUENCE</scope>
    <source>
        <strain evidence="8">H4N4</strain>
    </source>
</reference>
<sequence>MKAIAITRSAPQNIDFLQEIDLPQPVATGHDLLINVKAISVNPVDTKVRAGFQGETPRILGWDAVGVVTAVGEAVTLFAPGDEVWYAGALGRAGSNSEFQLVDERIVALKPKTLDNASAAALPLTAITAWEMLFDRLGIEEQGNEGDTLLIVGAAGGVGSILVQLARKLTKMTVVGTASRPESQQWVRDAGAHHVIDHSKPLSEELAAIGIHEVTHVASLNSTESHYAEIVKALAPQGKLALIDDPQTLDARPLKVKSISLHWEFMFTRSMFETRDMIAQHQLLTRVAGLIDDKVITTTLGEHYGAINAANLQKAHAQLETGRAVGKIVLEGF</sequence>
<dbReference type="PANTHER" id="PTHR44154:SF1">
    <property type="entry name" value="QUINONE OXIDOREDUCTASE"/>
    <property type="match status" value="1"/>
</dbReference>
<dbReference type="GO" id="GO:0008270">
    <property type="term" value="F:zinc ion binding"/>
    <property type="evidence" value="ECO:0007669"/>
    <property type="project" value="InterPro"/>
</dbReference>
<dbReference type="Gene3D" id="3.90.180.10">
    <property type="entry name" value="Medium-chain alcohol dehydrogenases, catalytic domain"/>
    <property type="match status" value="1"/>
</dbReference>
<evidence type="ECO:0000259" key="7">
    <source>
        <dbReference type="SMART" id="SM00829"/>
    </source>
</evidence>
<dbReference type="InterPro" id="IPR020843">
    <property type="entry name" value="ER"/>
</dbReference>
<comment type="subcellular location">
    <subcellularLocation>
        <location evidence="1">Cytoplasm</location>
    </subcellularLocation>
</comment>
<dbReference type="GO" id="GO:0016491">
    <property type="term" value="F:oxidoreductase activity"/>
    <property type="evidence" value="ECO:0007669"/>
    <property type="project" value="UniProtKB-KW"/>
</dbReference>
<evidence type="ECO:0000256" key="1">
    <source>
        <dbReference type="ARBA" id="ARBA00004496"/>
    </source>
</evidence>
<protein>
    <recommendedName>
        <fullName evidence="6">Zinc-type alcohol dehydrogenase-like protein</fullName>
    </recommendedName>
</protein>
<proteinExistence type="inferred from homology"/>
<keyword evidence="6" id="KW-0560">Oxidoreductase</keyword>
<dbReference type="InterPro" id="IPR011032">
    <property type="entry name" value="GroES-like_sf"/>
</dbReference>